<accession>V8C964</accession>
<dbReference type="Proteomes" id="UP000018731">
    <property type="component" value="Unassembled WGS sequence"/>
</dbReference>
<comment type="caution">
    <text evidence="2">The sequence shown here is derived from an EMBL/GenBank/DDBJ whole genome shotgun (WGS) entry which is preliminary data.</text>
</comment>
<feature type="transmembrane region" description="Helical" evidence="1">
    <location>
        <begin position="186"/>
        <end position="204"/>
    </location>
</feature>
<feature type="transmembrane region" description="Helical" evidence="1">
    <location>
        <begin position="210"/>
        <end position="233"/>
    </location>
</feature>
<dbReference type="RefSeq" id="WP_023928174.1">
    <property type="nucleotide sequence ID" value="NZ_KI669454.1"/>
</dbReference>
<name>V8C964_9HELI</name>
<evidence type="ECO:0000313" key="3">
    <source>
        <dbReference type="Proteomes" id="UP000018731"/>
    </source>
</evidence>
<feature type="transmembrane region" description="Helical" evidence="1">
    <location>
        <begin position="245"/>
        <end position="268"/>
    </location>
</feature>
<reference evidence="2 3" key="1">
    <citation type="journal article" date="2014" name="Genome Announc.">
        <title>Draft genome sequences of six enterohepatic helicobacter species isolated from humans and one from rhesus macaques.</title>
        <authorList>
            <person name="Shen Z."/>
            <person name="Sheh A."/>
            <person name="Young S.K."/>
            <person name="Abouelliel A."/>
            <person name="Ward D.V."/>
            <person name="Earl A.M."/>
            <person name="Fox J.G."/>
        </authorList>
    </citation>
    <scope>NUCLEOTIDE SEQUENCE [LARGE SCALE GENOMIC DNA]</scope>
    <source>
        <strain evidence="2 3">MIT 99-5501</strain>
    </source>
</reference>
<dbReference type="PATRIC" id="fig|1357400.3.peg.1924"/>
<feature type="transmembrane region" description="Helical" evidence="1">
    <location>
        <begin position="162"/>
        <end position="179"/>
    </location>
</feature>
<sequence length="487" mass="57043">MAEYINKKVEYEARDNKEKDKTKIHLKIQHAQNLKDSFRAIKDTLLSQNNLLEAQNWHILELYAKELELEFSIEQGQHKKVDTTQKCDEDNKQDSKKYKNNELDFTLWIDNAILKLYRHTSNHHTNFTTILNFTTTMIVSYGSLLFLMRVILPYMMTYGETISYSVTLFIGLIFLAIFYSFNKNAFSKKLTLLLILFMLIYFLLSSTFLIYFVYTLCFLMIYVIVLGIFYSLFRTKNIADYFRAFMYFFLLWILVAKPQLLNPLVGIFSADTLSENRLEKRLNNMEANAIINLSKISQKEFNLKNDDNASFTESKSVKEIILSNKNELSNIISFLFDDRKVNNFKTILATLKDNPNNLSNTIKNIDDSNSNSVIFCDMKKLLKYDFDRDDYDIPCNIRREFTSISMNPSHKEYQIFESQENQTRLKNILALIDLNDELKLKEIKEIIDYDEASNSIIKSTSIIYGIILLLCLFSLQKSARKNSIIPS</sequence>
<keyword evidence="1" id="KW-0812">Transmembrane</keyword>
<dbReference type="AlphaFoldDB" id="V8C964"/>
<dbReference type="EMBL" id="AZJI01000005">
    <property type="protein sequence ID" value="ETD23627.1"/>
    <property type="molecule type" value="Genomic_DNA"/>
</dbReference>
<organism evidence="2 3">
    <name type="scientific">Helicobacter macacae MIT 99-5501</name>
    <dbReference type="NCBI Taxonomy" id="1357400"/>
    <lineage>
        <taxon>Bacteria</taxon>
        <taxon>Pseudomonadati</taxon>
        <taxon>Campylobacterota</taxon>
        <taxon>Epsilonproteobacteria</taxon>
        <taxon>Campylobacterales</taxon>
        <taxon>Helicobacteraceae</taxon>
        <taxon>Helicobacter</taxon>
    </lineage>
</organism>
<gene>
    <name evidence="2" type="ORF">HMPREF2086_01433</name>
</gene>
<evidence type="ECO:0000313" key="2">
    <source>
        <dbReference type="EMBL" id="ETD23627.1"/>
    </source>
</evidence>
<dbReference type="OrthoDB" id="5324042at2"/>
<evidence type="ECO:0000256" key="1">
    <source>
        <dbReference type="SAM" id="Phobius"/>
    </source>
</evidence>
<dbReference type="STRING" id="1357400.HMPREF2086_01433"/>
<keyword evidence="1" id="KW-0472">Membrane</keyword>
<dbReference type="HOGENOM" id="CLU_559935_0_0_7"/>
<keyword evidence="1" id="KW-1133">Transmembrane helix</keyword>
<feature type="transmembrane region" description="Helical" evidence="1">
    <location>
        <begin position="130"/>
        <end position="156"/>
    </location>
</feature>
<keyword evidence="3" id="KW-1185">Reference proteome</keyword>
<protein>
    <recommendedName>
        <fullName evidence="4">Pentapeptide repeat-containing protein</fullName>
    </recommendedName>
</protein>
<evidence type="ECO:0008006" key="4">
    <source>
        <dbReference type="Google" id="ProtNLM"/>
    </source>
</evidence>
<proteinExistence type="predicted"/>